<keyword evidence="5" id="KW-0482">Metalloprotease</keyword>
<dbReference type="Proteomes" id="UP000292424">
    <property type="component" value="Chromosome"/>
</dbReference>
<evidence type="ECO:0000256" key="4">
    <source>
        <dbReference type="ARBA" id="ARBA00022833"/>
    </source>
</evidence>
<keyword evidence="2" id="KW-0479">Metal-binding</keyword>
<dbReference type="CDD" id="cd08071">
    <property type="entry name" value="MPN_DUF2466"/>
    <property type="match status" value="1"/>
</dbReference>
<dbReference type="PROSITE" id="PS50249">
    <property type="entry name" value="MPN"/>
    <property type="match status" value="1"/>
</dbReference>
<dbReference type="OrthoDB" id="9804482at2"/>
<dbReference type="GO" id="GO:0008237">
    <property type="term" value="F:metallopeptidase activity"/>
    <property type="evidence" value="ECO:0007669"/>
    <property type="project" value="UniProtKB-KW"/>
</dbReference>
<keyword evidence="3" id="KW-0378">Hydrolase</keyword>
<evidence type="ECO:0000313" key="7">
    <source>
        <dbReference type="EMBL" id="QES87582.1"/>
    </source>
</evidence>
<protein>
    <submittedName>
        <fullName evidence="7">JAB domain-containing protein</fullName>
    </submittedName>
</protein>
<keyword evidence="4" id="KW-0862">Zinc</keyword>
<dbReference type="InterPro" id="IPR001405">
    <property type="entry name" value="UPF0758"/>
</dbReference>
<dbReference type="KEGG" id="arac:E0W69_002500"/>
<dbReference type="RefSeq" id="WP_131328471.1">
    <property type="nucleotide sequence ID" value="NZ_CP044016.1"/>
</dbReference>
<accession>A0A5P2G173</accession>
<feature type="domain" description="MPN" evidence="6">
    <location>
        <begin position="38"/>
        <end position="163"/>
    </location>
</feature>
<gene>
    <name evidence="7" type="ORF">E0W69_002500</name>
</gene>
<dbReference type="InterPro" id="IPR037518">
    <property type="entry name" value="MPN"/>
</dbReference>
<name>A0A5P2G173_9BACT</name>
<dbReference type="EMBL" id="CP044016">
    <property type="protein sequence ID" value="QES87582.1"/>
    <property type="molecule type" value="Genomic_DNA"/>
</dbReference>
<reference evidence="7 8" key="1">
    <citation type="submission" date="2019-09" db="EMBL/GenBank/DDBJ databases">
        <title>Complete genome sequence of Arachidicoccus sp. B3-10 isolated from apple orchard soil.</title>
        <authorList>
            <person name="Kim H.S."/>
            <person name="Han K.-I."/>
            <person name="Suh M.K."/>
            <person name="Lee K.C."/>
            <person name="Eom M.K."/>
            <person name="Kim J.-S."/>
            <person name="Kang S.W."/>
            <person name="Sin Y."/>
            <person name="Lee J.-S."/>
        </authorList>
    </citation>
    <scope>NUCLEOTIDE SEQUENCE [LARGE SCALE GENOMIC DNA]</scope>
    <source>
        <strain evidence="7 8">B3-10</strain>
    </source>
</reference>
<dbReference type="Gene3D" id="3.40.140.10">
    <property type="entry name" value="Cytidine Deaminase, domain 2"/>
    <property type="match status" value="1"/>
</dbReference>
<keyword evidence="8" id="KW-1185">Reference proteome</keyword>
<evidence type="ECO:0000313" key="8">
    <source>
        <dbReference type="Proteomes" id="UP000292424"/>
    </source>
</evidence>
<dbReference type="InterPro" id="IPR025657">
    <property type="entry name" value="RadC_JAB"/>
</dbReference>
<dbReference type="Pfam" id="PF04002">
    <property type="entry name" value="RadC"/>
    <property type="match status" value="1"/>
</dbReference>
<dbReference type="PANTHER" id="PTHR30471">
    <property type="entry name" value="DNA REPAIR PROTEIN RADC"/>
    <property type="match status" value="1"/>
</dbReference>
<keyword evidence="1" id="KW-0645">Protease</keyword>
<evidence type="ECO:0000256" key="5">
    <source>
        <dbReference type="ARBA" id="ARBA00023049"/>
    </source>
</evidence>
<evidence type="ECO:0000256" key="1">
    <source>
        <dbReference type="ARBA" id="ARBA00022670"/>
    </source>
</evidence>
<evidence type="ECO:0000256" key="2">
    <source>
        <dbReference type="ARBA" id="ARBA00022723"/>
    </source>
</evidence>
<proteinExistence type="predicted"/>
<dbReference type="PANTHER" id="PTHR30471:SF3">
    <property type="entry name" value="UPF0758 PROTEIN YEES-RELATED"/>
    <property type="match status" value="1"/>
</dbReference>
<dbReference type="AlphaFoldDB" id="A0A5P2G173"/>
<evidence type="ECO:0000256" key="3">
    <source>
        <dbReference type="ARBA" id="ARBA00022801"/>
    </source>
</evidence>
<dbReference type="GO" id="GO:0006508">
    <property type="term" value="P:proteolysis"/>
    <property type="evidence" value="ECO:0007669"/>
    <property type="project" value="UniProtKB-KW"/>
</dbReference>
<organism evidence="7 8">
    <name type="scientific">Rhizosphaericola mali</name>
    <dbReference type="NCBI Taxonomy" id="2545455"/>
    <lineage>
        <taxon>Bacteria</taxon>
        <taxon>Pseudomonadati</taxon>
        <taxon>Bacteroidota</taxon>
        <taxon>Chitinophagia</taxon>
        <taxon>Chitinophagales</taxon>
        <taxon>Chitinophagaceae</taxon>
        <taxon>Rhizosphaericola</taxon>
    </lineage>
</organism>
<evidence type="ECO:0000259" key="6">
    <source>
        <dbReference type="PROSITE" id="PS50249"/>
    </source>
</evidence>
<sequence length="183" mass="20768">MKAYNTIPTNENEPPHWSALQEVQLSYRNKLKASQRPKINMAEDALALFRTVWNEDEMELVESFKMLLMNIANRVLGVYHGSTGGTTGTIVDIRILLMVALKSNACKIIVAHSQPSGNLTPSPADLKITERLKDAAKLMDIKLLDHLILTTESFYSFANEGFLGVFRLNTFVMYLVFNRLWVY</sequence>
<dbReference type="GO" id="GO:0046872">
    <property type="term" value="F:metal ion binding"/>
    <property type="evidence" value="ECO:0007669"/>
    <property type="project" value="UniProtKB-KW"/>
</dbReference>